<evidence type="ECO:0000256" key="4">
    <source>
        <dbReference type="ARBA" id="ARBA00022801"/>
    </source>
</evidence>
<dbReference type="Gene3D" id="3.40.50.10810">
    <property type="entry name" value="Tandem AAA-ATPase domain"/>
    <property type="match status" value="1"/>
</dbReference>
<feature type="domain" description="Helicase C-terminal" evidence="7">
    <location>
        <begin position="1904"/>
        <end position="2070"/>
    </location>
</feature>
<dbReference type="STRING" id="1328760.A0A165A7E0"/>
<gene>
    <name evidence="8" type="ORF">L228DRAFT_233492</name>
</gene>
<dbReference type="PANTHER" id="PTHR45626">
    <property type="entry name" value="TRANSCRIPTION TERMINATION FACTOR 2-RELATED"/>
    <property type="match status" value="1"/>
</dbReference>
<evidence type="ECO:0000256" key="2">
    <source>
        <dbReference type="ARBA" id="ARBA00022679"/>
    </source>
</evidence>
<feature type="compositionally biased region" description="Polar residues" evidence="6">
    <location>
        <begin position="1716"/>
        <end position="1732"/>
    </location>
</feature>
<dbReference type="EMBL" id="KV407464">
    <property type="protein sequence ID" value="KZF20059.1"/>
    <property type="molecule type" value="Genomic_DNA"/>
</dbReference>
<dbReference type="RefSeq" id="XP_018185614.1">
    <property type="nucleotide sequence ID" value="XM_018330635.1"/>
</dbReference>
<reference evidence="8 9" key="1">
    <citation type="journal article" date="2016" name="Fungal Biol.">
        <title>The genome of Xylona heveae provides a window into fungal endophytism.</title>
        <authorList>
            <person name="Gazis R."/>
            <person name="Kuo A."/>
            <person name="Riley R."/>
            <person name="LaButti K."/>
            <person name="Lipzen A."/>
            <person name="Lin J."/>
            <person name="Amirebrahimi M."/>
            <person name="Hesse C.N."/>
            <person name="Spatafora J.W."/>
            <person name="Henrissat B."/>
            <person name="Hainaut M."/>
            <person name="Grigoriev I.V."/>
            <person name="Hibbett D.S."/>
        </authorList>
    </citation>
    <scope>NUCLEOTIDE SEQUENCE [LARGE SCALE GENOMIC DNA]</scope>
    <source>
        <strain evidence="8 9">TC161</strain>
    </source>
</reference>
<dbReference type="GO" id="GO:0005634">
    <property type="term" value="C:nucleus"/>
    <property type="evidence" value="ECO:0007669"/>
    <property type="project" value="TreeGrafter"/>
</dbReference>
<evidence type="ECO:0000256" key="3">
    <source>
        <dbReference type="ARBA" id="ARBA00022741"/>
    </source>
</evidence>
<dbReference type="GO" id="GO:0005524">
    <property type="term" value="F:ATP binding"/>
    <property type="evidence" value="ECO:0007669"/>
    <property type="project" value="UniProtKB-KW"/>
</dbReference>
<dbReference type="CDD" id="cd18793">
    <property type="entry name" value="SF2_C_SNF"/>
    <property type="match status" value="1"/>
</dbReference>
<dbReference type="OMA" id="SMIPYIT"/>
<feature type="region of interest" description="Disordered" evidence="6">
    <location>
        <begin position="1666"/>
        <end position="1764"/>
    </location>
</feature>
<dbReference type="GO" id="GO:0006281">
    <property type="term" value="P:DNA repair"/>
    <property type="evidence" value="ECO:0007669"/>
    <property type="project" value="TreeGrafter"/>
</dbReference>
<evidence type="ECO:0000313" key="9">
    <source>
        <dbReference type="Proteomes" id="UP000076632"/>
    </source>
</evidence>
<dbReference type="Gene3D" id="3.40.50.300">
    <property type="entry name" value="P-loop containing nucleotide triphosphate hydrolases"/>
    <property type="match status" value="1"/>
</dbReference>
<evidence type="ECO:0000256" key="6">
    <source>
        <dbReference type="SAM" id="MobiDB-lite"/>
    </source>
</evidence>
<feature type="region of interest" description="Disordered" evidence="6">
    <location>
        <begin position="1314"/>
        <end position="1345"/>
    </location>
</feature>
<dbReference type="GeneID" id="28895772"/>
<keyword evidence="3" id="KW-0547">Nucleotide-binding</keyword>
<dbReference type="Pfam" id="PF00271">
    <property type="entry name" value="Helicase_C"/>
    <property type="match status" value="1"/>
</dbReference>
<dbReference type="InParanoid" id="A0A165A7E0"/>
<keyword evidence="9" id="KW-1185">Reference proteome</keyword>
<evidence type="ECO:0000259" key="7">
    <source>
        <dbReference type="PROSITE" id="PS51194"/>
    </source>
</evidence>
<dbReference type="GO" id="GO:0008168">
    <property type="term" value="F:methyltransferase activity"/>
    <property type="evidence" value="ECO:0007669"/>
    <property type="project" value="UniProtKB-KW"/>
</dbReference>
<dbReference type="InterPro" id="IPR038718">
    <property type="entry name" value="SNF2-like_sf"/>
</dbReference>
<name>A0A165A7E0_XYLHT</name>
<dbReference type="PANTHER" id="PTHR45626:SF26">
    <property type="entry name" value="FAMILY HELICASE, PUTATIVE (AFU_ORTHOLOGUE AFUA_2G09120)-RELATED"/>
    <property type="match status" value="1"/>
</dbReference>
<dbReference type="GO" id="GO:0032259">
    <property type="term" value="P:methylation"/>
    <property type="evidence" value="ECO:0007669"/>
    <property type="project" value="UniProtKB-KW"/>
</dbReference>
<dbReference type="OrthoDB" id="423221at2759"/>
<dbReference type="SUPFAM" id="SSF53335">
    <property type="entry name" value="S-adenosyl-L-methionine-dependent methyltransferases"/>
    <property type="match status" value="1"/>
</dbReference>
<dbReference type="PROSITE" id="PS51194">
    <property type="entry name" value="HELICASE_CTER"/>
    <property type="match status" value="1"/>
</dbReference>
<dbReference type="Pfam" id="PF00176">
    <property type="entry name" value="SNF2-rel_dom"/>
    <property type="match status" value="1"/>
</dbReference>
<accession>A0A165A7E0</accession>
<evidence type="ECO:0000256" key="5">
    <source>
        <dbReference type="ARBA" id="ARBA00022840"/>
    </source>
</evidence>
<sequence>MNWTYKSGLCEKYPPIYDINAIFKDISKKALKLGFKDVINQLGGQKLKVATMCSGTESPLLALELVTESLKNIGLRFQIDHLFSAEIVPFKQAYIERNFSPPIIFRDIMEMVAEQEATTAYGAKVPIPGGVDLLVAGSSCVDYSTLNSNPNGRGAEPGESKDTLRAVVHYAKIWRPKLIVLENVISAPWSQMEKQFADAGYSTKYIKLDTKQYYIPHTRQRGYMICIDNSLGPRVSGAVQKWVTLMKNFERQASSPVEAFLLPDDDPRVQRGRTELSKDIARSDGRANKEVDWTICQGRHMTYREINSLGTRRPVTGWQDNGSCRLPDYMWADWGKAQVERIWDTLDIAFLRNARRSYDSMYKTRVWELSQNVDRFTDTTPFGITNCVTPTGAPFITTRGGPMVGLEVLAMQGLPFDRLLLTRENQRQLQDLAGNAMSTTVVGSAMLAALIASSRYLDHGGVDVPNVEEMPVRLFPIGGDKYLSSKGVKLARFERPGMDAIRSRAERSARLCLCEGRETMTSKRLQRCIDCGHSTCQACGGVPSHQYCLVTEDESKLRLSPMSFETELKNSLPMSLKLTGLTIDTLKSLESNFVEAGKEAKWTLFEKAISPALAVEFHYQSVIRADIWTVRYDAPTAFLELVICKDQVEWRAYAKPAEKEPANSPIRALVQYPFARMQPKGQDFLTGKWQICLPISPKFEIIFKGIGERVPAWEAWLGLKEDRYAKRHVWSSYEVSLGQEDLALLGRDISGTYVSLPNCGKAANSLHKKVSNDGSRPVFLFLDPSRYGDPKQDCFVFSEDIRRLNFGESRVTLAKLSANWRPSDAKVSEKISASVIGKWVDFQSATLEAISKAIAVFASPEQAPTVYLQEKSCHAANMILSLRVWGDAIGNLPWKLNEWTEISAIDQQSFFASFSWLTERSKSIPCLHSWNTLAPHAGLGDCASCAPMPPSVRWRLEKDTFKPYEDPQKAGPYERALKHRPHPFVIQVKLEGKECLLIRIGLNISSLVHRAAATLQRQLSATELTCAWRLTTGFSQPPKCSMPKFVLKSNRADPHSARPPRFKFELRPEQLRSLAWMASQENDPQPFEEEEIEEALLPNLKWRAEARVGRLKEVRGGVIADQVGYGKTAISLGLFDMQYEADQQLPIPDLKGKIPVKATLIVVPQHLTNQWHDEIYKFLGTSYKVIVIKTQIALLNVKFRDLLLADLIVVPWALLNNDTYLSKLAYLAALPEKPASTGRAFDAWYSYALERVAAHVEELKDKSPQSLKVILGEKLAATKADEQLTYTVPSKRLRGKAYRHKKLAEAAEAAAAATIPSESEASGKKRKARRGESKKGDAEMRDYSEGDISGTDIALPKLRRRTEDPFGLSHVIDWKNLRCPLLQMFHFHRIIIDEFSYLDGRNHTCVRSLSSNIRWILSGTPPLDDFVDIKSIASFLNINLGVDDAGDFVRRGRFGRELTEAEKFHAFRESKSTAWHLHRQVVAQKFLDMFVRQNVAEIDEIPSVVHLRPVTLPAAERAIYLELQTYLLAQDMKLRRGQAKAQSDREKRLLEALGDSKTAEEALIKRCSHFTLEDLQEGHENAAQACTVIIAERKRQYLDLLDDLKSHLKHAIWLRHKCKDANGQVHDAHYAAWVQTVKTNQFGDDGATDILRELIEESKRGYSPEDEHLFYKVSTTDPGKGNESFDKPVTKKSLKPSSRHTKLGAGFKRRQIAPRISSSSADGNSATDNSSDNAEDLDESDFGFSDSADDRGAKAKRRKTTLSTVEEDTRLPKLIELKEFVAALRSLSHDLRRLSTELVSRIRSLRFFEAVRAIQLDTMSRKTENAKRCQCSRCGNNNFGPSQVSVLSVCGHTVCNKCWESFHSGETCIVPGCEAMAMSFQIIRGTELGEEDANVQSGRHYGRKLEEVIRLIEGTPDDDQIIIFVQYEDLMWRVSQALEENKISHFAMLGQNGRKAADIITKFQNDETQSKKKVLVINVANESASGANLTNVNHLIFLSPLVAETQSKYDAVMTQAIGRARRYGQKKLVHIYHFLSLKTIDVNVFQTRQRGKLVQTEDSYELVAPESDLAAGASELGTEDLARLRAATYDQNDL</sequence>
<keyword evidence="5" id="KW-0067">ATP-binding</keyword>
<dbReference type="InterPro" id="IPR027417">
    <property type="entry name" value="P-loop_NTPase"/>
</dbReference>
<protein>
    <recommendedName>
        <fullName evidence="7">Helicase C-terminal domain-containing protein</fullName>
    </recommendedName>
</protein>
<feature type="compositionally biased region" description="Basic residues" evidence="6">
    <location>
        <begin position="1690"/>
        <end position="1712"/>
    </location>
</feature>
<organism evidence="8 9">
    <name type="scientific">Xylona heveae (strain CBS 132557 / TC161)</name>
    <dbReference type="NCBI Taxonomy" id="1328760"/>
    <lineage>
        <taxon>Eukaryota</taxon>
        <taxon>Fungi</taxon>
        <taxon>Dikarya</taxon>
        <taxon>Ascomycota</taxon>
        <taxon>Pezizomycotina</taxon>
        <taxon>Xylonomycetes</taxon>
        <taxon>Xylonales</taxon>
        <taxon>Xylonaceae</taxon>
        <taxon>Xylona</taxon>
    </lineage>
</organism>
<dbReference type="InterPro" id="IPR014001">
    <property type="entry name" value="Helicase_ATP-bd"/>
</dbReference>
<dbReference type="InterPro" id="IPR001650">
    <property type="entry name" value="Helicase_C-like"/>
</dbReference>
<dbReference type="Pfam" id="PF00145">
    <property type="entry name" value="DNA_methylase"/>
    <property type="match status" value="1"/>
</dbReference>
<keyword evidence="4" id="KW-0378">Hydrolase</keyword>
<dbReference type="Gene3D" id="3.40.50.150">
    <property type="entry name" value="Vaccinia Virus protein VP39"/>
    <property type="match status" value="1"/>
</dbReference>
<evidence type="ECO:0000256" key="1">
    <source>
        <dbReference type="ARBA" id="ARBA00022603"/>
    </source>
</evidence>
<dbReference type="InterPro" id="IPR050628">
    <property type="entry name" value="SNF2_RAD54_helicase_TF"/>
</dbReference>
<evidence type="ECO:0000313" key="8">
    <source>
        <dbReference type="EMBL" id="KZF20059.1"/>
    </source>
</evidence>
<dbReference type="InterPro" id="IPR049730">
    <property type="entry name" value="SNF2/RAD54-like_C"/>
</dbReference>
<dbReference type="GO" id="GO:0016787">
    <property type="term" value="F:hydrolase activity"/>
    <property type="evidence" value="ECO:0007669"/>
    <property type="project" value="UniProtKB-KW"/>
</dbReference>
<keyword evidence="1" id="KW-0489">Methyltransferase</keyword>
<dbReference type="Proteomes" id="UP000076632">
    <property type="component" value="Unassembled WGS sequence"/>
</dbReference>
<dbReference type="SUPFAM" id="SSF52540">
    <property type="entry name" value="P-loop containing nucleoside triphosphate hydrolases"/>
    <property type="match status" value="2"/>
</dbReference>
<dbReference type="GO" id="GO:0008094">
    <property type="term" value="F:ATP-dependent activity, acting on DNA"/>
    <property type="evidence" value="ECO:0007669"/>
    <property type="project" value="TreeGrafter"/>
</dbReference>
<keyword evidence="2" id="KW-0808">Transferase</keyword>
<feature type="compositionally biased region" description="Basic and acidic residues" evidence="6">
    <location>
        <begin position="1330"/>
        <end position="1344"/>
    </location>
</feature>
<dbReference type="InterPro" id="IPR000330">
    <property type="entry name" value="SNF2_N"/>
</dbReference>
<dbReference type="InterPro" id="IPR001525">
    <property type="entry name" value="C5_MeTfrase"/>
</dbReference>
<dbReference type="InterPro" id="IPR029063">
    <property type="entry name" value="SAM-dependent_MTases_sf"/>
</dbReference>
<dbReference type="SMART" id="SM00487">
    <property type="entry name" value="DEXDc"/>
    <property type="match status" value="1"/>
</dbReference>
<proteinExistence type="predicted"/>